<dbReference type="GO" id="GO:0008253">
    <property type="term" value="F:5'-nucleotidase activity"/>
    <property type="evidence" value="ECO:0007669"/>
    <property type="project" value="TreeGrafter"/>
</dbReference>
<dbReference type="InterPro" id="IPR011240">
    <property type="entry name" value="Pesterase_YunD"/>
</dbReference>
<feature type="coiled-coil region" evidence="3">
    <location>
        <begin position="250"/>
        <end position="281"/>
    </location>
</feature>
<proteinExistence type="inferred from homology"/>
<feature type="domain" description="Calcineurin-like phosphoesterase" evidence="4">
    <location>
        <begin position="7"/>
        <end position="205"/>
    </location>
</feature>
<dbReference type="InterPro" id="IPR006179">
    <property type="entry name" value="5_nucleotidase/apyrase"/>
</dbReference>
<evidence type="ECO:0000259" key="5">
    <source>
        <dbReference type="Pfam" id="PF02872"/>
    </source>
</evidence>
<dbReference type="Proteomes" id="UP000248555">
    <property type="component" value="Unassembled WGS sequence"/>
</dbReference>
<keyword evidence="3" id="KW-0175">Coiled coil</keyword>
<keyword evidence="2" id="KW-0547">Nucleotide-binding</keyword>
<dbReference type="InterPro" id="IPR008334">
    <property type="entry name" value="5'-Nucleotdase_C"/>
</dbReference>
<dbReference type="Pfam" id="PF00149">
    <property type="entry name" value="Metallophos"/>
    <property type="match status" value="1"/>
</dbReference>
<sequence>MKRTIYIYHTNDIHSHFENWPKMVSFLKQQRKIHQQRNETMLLFDIGDFVDRFHLITEATNGKANVELLNDLGYDAVTIGNNEGITLPHDHLNQLYEKAAFPVLVANLFKRSGERPKWAQPYCIIELSNTFKIGVIGLTIHFTKFYELLGWTIENPFDVLKKVLTELKPQVDFIILLSHLGIHEDEQIAEMFTDIDLILGAHTHHLLSKGQYIRNTLLCGAGKYGEYIGVVKLQIDEQERVIKKEASVIKTAELQECQEAKQKLENLCRQSEKLLDETVVELTEDLELHWFAPSRFPKLLAEALKEWCNGDIGMVNAGVLLEPLYKGIVTKKDLHRICPHPINPCKVYLRGDELKEVILQAATERMKTLQIKGLGFRGKIMGQMVYDEGVQFETEMMNDGLEHIQHIFINGEPIDLEKIYAVATIDMFTFGNLYPEIRRAERKEYYMPEFLRDVLAWKLTNLYKT</sequence>
<reference evidence="6 7" key="1">
    <citation type="submission" date="2018-06" db="EMBL/GenBank/DDBJ databases">
        <title>Genomic Encyclopedia of Type Strains, Phase III (KMG-III): the genomes of soil and plant-associated and newly described type strains.</title>
        <authorList>
            <person name="Whitman W."/>
        </authorList>
    </citation>
    <scope>NUCLEOTIDE SEQUENCE [LARGE SCALE GENOMIC DNA]</scope>
    <source>
        <strain evidence="6 7">CGMCC 1.8979</strain>
    </source>
</reference>
<dbReference type="Gene3D" id="3.60.21.10">
    <property type="match status" value="1"/>
</dbReference>
<dbReference type="SUPFAM" id="SSF56300">
    <property type="entry name" value="Metallo-dependent phosphatases"/>
    <property type="match status" value="1"/>
</dbReference>
<comment type="caution">
    <text evidence="6">The sequence shown here is derived from an EMBL/GenBank/DDBJ whole genome shotgun (WGS) entry which is preliminary data.</text>
</comment>
<feature type="domain" description="5'-Nucleotidase C-terminal" evidence="5">
    <location>
        <begin position="290"/>
        <end position="427"/>
    </location>
</feature>
<dbReference type="Pfam" id="PF02872">
    <property type="entry name" value="5_nucleotid_C"/>
    <property type="match status" value="1"/>
</dbReference>
<keyword evidence="7" id="KW-1185">Reference proteome</keyword>
<dbReference type="AlphaFoldDB" id="A0A327YFN1"/>
<dbReference type="GO" id="GO:0009166">
    <property type="term" value="P:nucleotide catabolic process"/>
    <property type="evidence" value="ECO:0007669"/>
    <property type="project" value="InterPro"/>
</dbReference>
<dbReference type="EMBL" id="QLMH01000009">
    <property type="protein sequence ID" value="RAK18635.1"/>
    <property type="molecule type" value="Genomic_DNA"/>
</dbReference>
<organism evidence="6 7">
    <name type="scientific">Paranoxybacillus vitaminiphilus</name>
    <dbReference type="NCBI Taxonomy" id="581036"/>
    <lineage>
        <taxon>Bacteria</taxon>
        <taxon>Bacillati</taxon>
        <taxon>Bacillota</taxon>
        <taxon>Bacilli</taxon>
        <taxon>Bacillales</taxon>
        <taxon>Anoxybacillaceae</taxon>
        <taxon>Paranoxybacillus</taxon>
    </lineage>
</organism>
<protein>
    <submittedName>
        <fullName evidence="6">2',3'-cyclic-nucleotide 2'-phosphodiesterase (5'-nucleotidase family)</fullName>
    </submittedName>
</protein>
<evidence type="ECO:0000256" key="1">
    <source>
        <dbReference type="ARBA" id="ARBA00022729"/>
    </source>
</evidence>
<gene>
    <name evidence="6" type="ORF">B0I26_10956</name>
</gene>
<dbReference type="GO" id="GO:0000166">
    <property type="term" value="F:nucleotide binding"/>
    <property type="evidence" value="ECO:0007669"/>
    <property type="project" value="UniProtKB-KW"/>
</dbReference>
<dbReference type="InterPro" id="IPR036907">
    <property type="entry name" value="5'-Nucleotdase_C_sf"/>
</dbReference>
<evidence type="ECO:0000313" key="7">
    <source>
        <dbReference type="Proteomes" id="UP000248555"/>
    </source>
</evidence>
<dbReference type="SUPFAM" id="SSF55816">
    <property type="entry name" value="5'-nucleotidase (syn. UDP-sugar hydrolase), C-terminal domain"/>
    <property type="match status" value="1"/>
</dbReference>
<dbReference type="PIRSF" id="PIRSF036361">
    <property type="entry name" value="YunD"/>
    <property type="match status" value="1"/>
</dbReference>
<dbReference type="CDD" id="cd00845">
    <property type="entry name" value="MPP_UshA_N_like"/>
    <property type="match status" value="1"/>
</dbReference>
<dbReference type="InterPro" id="IPR004843">
    <property type="entry name" value="Calcineurin-like_PHP"/>
</dbReference>
<dbReference type="OrthoDB" id="9793179at2"/>
<dbReference type="InterPro" id="IPR029052">
    <property type="entry name" value="Metallo-depent_PP-like"/>
</dbReference>
<dbReference type="Gene3D" id="3.90.780.10">
    <property type="entry name" value="5'-Nucleotidase, C-terminal domain"/>
    <property type="match status" value="1"/>
</dbReference>
<keyword evidence="1" id="KW-0732">Signal</keyword>
<dbReference type="PRINTS" id="PR01607">
    <property type="entry name" value="APYRASEFAMLY"/>
</dbReference>
<keyword evidence="2" id="KW-0378">Hydrolase</keyword>
<dbReference type="PANTHER" id="PTHR11575:SF23">
    <property type="entry name" value="5-NUCLEOTIDASE FAMILY PROTEIN"/>
    <property type="match status" value="1"/>
</dbReference>
<dbReference type="GO" id="GO:0008768">
    <property type="term" value="F:UDP-sugar diphosphatase activity"/>
    <property type="evidence" value="ECO:0007669"/>
    <property type="project" value="TreeGrafter"/>
</dbReference>
<dbReference type="GO" id="GO:0030288">
    <property type="term" value="C:outer membrane-bounded periplasmic space"/>
    <property type="evidence" value="ECO:0007669"/>
    <property type="project" value="TreeGrafter"/>
</dbReference>
<evidence type="ECO:0000259" key="4">
    <source>
        <dbReference type="Pfam" id="PF00149"/>
    </source>
</evidence>
<evidence type="ECO:0000313" key="6">
    <source>
        <dbReference type="EMBL" id="RAK18635.1"/>
    </source>
</evidence>
<name>A0A327YFN1_9BACL</name>
<dbReference type="PANTHER" id="PTHR11575">
    <property type="entry name" value="5'-NUCLEOTIDASE-RELATED"/>
    <property type="match status" value="1"/>
</dbReference>
<dbReference type="RefSeq" id="WP_111645533.1">
    <property type="nucleotide sequence ID" value="NZ_QLMH01000009.1"/>
</dbReference>
<evidence type="ECO:0000256" key="2">
    <source>
        <dbReference type="RuleBase" id="RU362119"/>
    </source>
</evidence>
<comment type="similarity">
    <text evidence="2">Belongs to the 5'-nucleotidase family.</text>
</comment>
<accession>A0A327YFN1</accession>
<evidence type="ECO:0000256" key="3">
    <source>
        <dbReference type="SAM" id="Coils"/>
    </source>
</evidence>